<keyword evidence="2" id="KW-1185">Reference proteome</keyword>
<sequence>MSATFAVVVARSVSASREKSKREKASVLAHEPRGTSDLIRSLPARLPGARRGSCCYHKRKRLSALTGKGDPTLSLLIITPADAVVFDL</sequence>
<organism evidence="1 2">
    <name type="scientific">Daphnia magna</name>
    <dbReference type="NCBI Taxonomy" id="35525"/>
    <lineage>
        <taxon>Eukaryota</taxon>
        <taxon>Metazoa</taxon>
        <taxon>Ecdysozoa</taxon>
        <taxon>Arthropoda</taxon>
        <taxon>Crustacea</taxon>
        <taxon>Branchiopoda</taxon>
        <taxon>Diplostraca</taxon>
        <taxon>Cladocera</taxon>
        <taxon>Anomopoda</taxon>
        <taxon>Daphniidae</taxon>
        <taxon>Daphnia</taxon>
    </lineage>
</organism>
<accession>A0A164SA36</accession>
<proteinExistence type="predicted"/>
<dbReference type="Proteomes" id="UP000076858">
    <property type="component" value="Unassembled WGS sequence"/>
</dbReference>
<reference evidence="1 2" key="1">
    <citation type="submission" date="2016-03" db="EMBL/GenBank/DDBJ databases">
        <title>EvidentialGene: Evidence-directed Construction of Genes on Genomes.</title>
        <authorList>
            <person name="Gilbert D.G."/>
            <person name="Choi J.-H."/>
            <person name="Mockaitis K."/>
            <person name="Colbourne J."/>
            <person name="Pfrender M."/>
        </authorList>
    </citation>
    <scope>NUCLEOTIDE SEQUENCE [LARGE SCALE GENOMIC DNA]</scope>
    <source>
        <strain evidence="1 2">Xinb3</strain>
        <tissue evidence="1">Complete organism</tissue>
    </source>
</reference>
<comment type="caution">
    <text evidence="1">The sequence shown here is derived from an EMBL/GenBank/DDBJ whole genome shotgun (WGS) entry which is preliminary data.</text>
</comment>
<evidence type="ECO:0000313" key="2">
    <source>
        <dbReference type="Proteomes" id="UP000076858"/>
    </source>
</evidence>
<dbReference type="EMBL" id="LRGB01002076">
    <property type="protein sequence ID" value="KZS09406.1"/>
    <property type="molecule type" value="Genomic_DNA"/>
</dbReference>
<protein>
    <submittedName>
        <fullName evidence="1">Uncharacterized protein</fullName>
    </submittedName>
</protein>
<evidence type="ECO:0000313" key="1">
    <source>
        <dbReference type="EMBL" id="KZS09406.1"/>
    </source>
</evidence>
<gene>
    <name evidence="1" type="ORF">APZ42_026514</name>
</gene>
<name>A0A164SA36_9CRUS</name>
<dbReference type="AlphaFoldDB" id="A0A164SA36"/>